<evidence type="ECO:0000313" key="13">
    <source>
        <dbReference type="Proteomes" id="UP000325577"/>
    </source>
</evidence>
<dbReference type="Gene3D" id="3.30.470.20">
    <property type="entry name" value="ATP-grasp fold, B domain"/>
    <property type="match status" value="2"/>
</dbReference>
<evidence type="ECO:0000256" key="4">
    <source>
        <dbReference type="ARBA" id="ARBA00012017"/>
    </source>
</evidence>
<dbReference type="GO" id="GO:0032957">
    <property type="term" value="P:inositol trisphosphate metabolic process"/>
    <property type="evidence" value="ECO:0007669"/>
    <property type="project" value="InterPro"/>
</dbReference>
<evidence type="ECO:0000256" key="8">
    <source>
        <dbReference type="ARBA" id="ARBA00022777"/>
    </source>
</evidence>
<keyword evidence="5" id="KW-0808">Transferase</keyword>
<dbReference type="InterPro" id="IPR008656">
    <property type="entry name" value="Inositol_tetrakis-P_1-kinase"/>
</dbReference>
<feature type="domain" description="Inositol 1,3,4-trisphosphate 5/6-kinase ATP-grasp" evidence="11">
    <location>
        <begin position="132"/>
        <end position="208"/>
    </location>
</feature>
<gene>
    <name evidence="12" type="ORF">F0562_020810</name>
</gene>
<keyword evidence="8" id="KW-0418">Kinase</keyword>
<reference evidence="12 13" key="1">
    <citation type="submission" date="2019-09" db="EMBL/GenBank/DDBJ databases">
        <title>A chromosome-level genome assembly of the Chinese tupelo Nyssa sinensis.</title>
        <authorList>
            <person name="Yang X."/>
            <person name="Kang M."/>
            <person name="Yang Y."/>
            <person name="Xiong H."/>
            <person name="Wang M."/>
            <person name="Zhang Z."/>
            <person name="Wang Z."/>
            <person name="Wu H."/>
            <person name="Ma T."/>
            <person name="Liu J."/>
            <person name="Xi Z."/>
        </authorList>
    </citation>
    <scope>NUCLEOTIDE SEQUENCE [LARGE SCALE GENOMIC DNA]</scope>
    <source>
        <strain evidence="12">J267</strain>
        <tissue evidence="12">Leaf</tissue>
    </source>
</reference>
<dbReference type="GO" id="GO:0005524">
    <property type="term" value="F:ATP binding"/>
    <property type="evidence" value="ECO:0007669"/>
    <property type="project" value="UniProtKB-KW"/>
</dbReference>
<comment type="cofactor">
    <cofactor evidence="1">
        <name>Mg(2+)</name>
        <dbReference type="ChEBI" id="CHEBI:18420"/>
    </cofactor>
</comment>
<keyword evidence="13" id="KW-1185">Reference proteome</keyword>
<protein>
    <recommendedName>
        <fullName evidence="4">inositol-1,3,4-trisphosphate 5/6-kinase</fullName>
        <ecNumber evidence="4">2.7.1.159</ecNumber>
    </recommendedName>
</protein>
<dbReference type="GO" id="GO:0052726">
    <property type="term" value="F:inositol-1,3,4-trisphosphate 5-kinase activity"/>
    <property type="evidence" value="ECO:0007669"/>
    <property type="project" value="InterPro"/>
</dbReference>
<sequence>MRLHGEISFTDDEEEREKEVNFADCFGVGFPHPQKLVVGYARCWTCNSIVILLPHIGDLIKLGSAIRFCRHDQAFDTLFSLHFGLTMLFVATNAKKKHPEVTVLDPPNAIEHVRNRQSMLKDVADLKLADCYGKVGVPRQLFITKDPSSISDEVATAGLKLPLVAKPLVVDGSAKSHELFLAYDEFCLSKLDPTLVLQEFVNHVAGVYCFPRVSCAAASADDANLDPDVAELPPRPLLERLVKELRCLLGLRLFNIDMIRENGTRNLYYVIDINYFPGKWFLFSFSLHLLVL</sequence>
<evidence type="ECO:0000256" key="6">
    <source>
        <dbReference type="ARBA" id="ARBA00022723"/>
    </source>
</evidence>
<dbReference type="AlphaFoldDB" id="A0A5J5BS15"/>
<comment type="subunit">
    <text evidence="3">Monomer.</text>
</comment>
<keyword evidence="10" id="KW-0460">Magnesium</keyword>
<dbReference type="GO" id="GO:0052725">
    <property type="term" value="F:inositol-1,3,4-trisphosphate 6-kinase activity"/>
    <property type="evidence" value="ECO:0007669"/>
    <property type="project" value="InterPro"/>
</dbReference>
<evidence type="ECO:0000256" key="5">
    <source>
        <dbReference type="ARBA" id="ARBA00022679"/>
    </source>
</evidence>
<keyword evidence="9" id="KW-0067">ATP-binding</keyword>
<dbReference type="GO" id="GO:0005737">
    <property type="term" value="C:cytoplasm"/>
    <property type="evidence" value="ECO:0007669"/>
    <property type="project" value="TreeGrafter"/>
</dbReference>
<dbReference type="GO" id="GO:0047325">
    <property type="term" value="F:inositol-3,4,5,6-tetrakisphosphate 1-kinase activity"/>
    <property type="evidence" value="ECO:0007669"/>
    <property type="project" value="InterPro"/>
</dbReference>
<evidence type="ECO:0000256" key="2">
    <source>
        <dbReference type="ARBA" id="ARBA00009601"/>
    </source>
</evidence>
<dbReference type="EC" id="2.7.1.159" evidence="4"/>
<evidence type="ECO:0000256" key="1">
    <source>
        <dbReference type="ARBA" id="ARBA00001946"/>
    </source>
</evidence>
<dbReference type="EMBL" id="CM018033">
    <property type="protein sequence ID" value="KAA8545739.1"/>
    <property type="molecule type" value="Genomic_DNA"/>
</dbReference>
<evidence type="ECO:0000313" key="12">
    <source>
        <dbReference type="EMBL" id="KAA8545739.1"/>
    </source>
</evidence>
<dbReference type="Proteomes" id="UP000325577">
    <property type="component" value="Linkage Group LG10"/>
</dbReference>
<dbReference type="GO" id="GO:0000287">
    <property type="term" value="F:magnesium ion binding"/>
    <property type="evidence" value="ECO:0007669"/>
    <property type="project" value="InterPro"/>
</dbReference>
<proteinExistence type="inferred from homology"/>
<name>A0A5J5BS15_9ASTE</name>
<evidence type="ECO:0000256" key="3">
    <source>
        <dbReference type="ARBA" id="ARBA00011245"/>
    </source>
</evidence>
<dbReference type="PANTHER" id="PTHR14217">
    <property type="entry name" value="INOSITOL-TETRAKISPHOSPHATE 1-KINASE"/>
    <property type="match status" value="1"/>
</dbReference>
<keyword evidence="7" id="KW-0547">Nucleotide-binding</keyword>
<keyword evidence="6" id="KW-0479">Metal-binding</keyword>
<comment type="similarity">
    <text evidence="2">Belongs to the ITPK1 family.</text>
</comment>
<dbReference type="PANTHER" id="PTHR14217:SF39">
    <property type="entry name" value="INOSITOL-TETRAKISPHOSPHATE 1-KINASE 3"/>
    <property type="match status" value="1"/>
</dbReference>
<dbReference type="Pfam" id="PF05770">
    <property type="entry name" value="Ins134_P3_kin"/>
    <property type="match status" value="1"/>
</dbReference>
<evidence type="ECO:0000256" key="10">
    <source>
        <dbReference type="ARBA" id="ARBA00022842"/>
    </source>
</evidence>
<accession>A0A5J5BS15</accession>
<dbReference type="OrthoDB" id="25308at2759"/>
<evidence type="ECO:0000256" key="9">
    <source>
        <dbReference type="ARBA" id="ARBA00022840"/>
    </source>
</evidence>
<evidence type="ECO:0000259" key="11">
    <source>
        <dbReference type="Pfam" id="PF05770"/>
    </source>
</evidence>
<organism evidence="12 13">
    <name type="scientific">Nyssa sinensis</name>
    <dbReference type="NCBI Taxonomy" id="561372"/>
    <lineage>
        <taxon>Eukaryota</taxon>
        <taxon>Viridiplantae</taxon>
        <taxon>Streptophyta</taxon>
        <taxon>Embryophyta</taxon>
        <taxon>Tracheophyta</taxon>
        <taxon>Spermatophyta</taxon>
        <taxon>Magnoliopsida</taxon>
        <taxon>eudicotyledons</taxon>
        <taxon>Gunneridae</taxon>
        <taxon>Pentapetalae</taxon>
        <taxon>asterids</taxon>
        <taxon>Cornales</taxon>
        <taxon>Nyssaceae</taxon>
        <taxon>Nyssa</taxon>
    </lineage>
</organism>
<evidence type="ECO:0000256" key="7">
    <source>
        <dbReference type="ARBA" id="ARBA00022741"/>
    </source>
</evidence>
<dbReference type="InterPro" id="IPR040464">
    <property type="entry name" value="InsP(3)kin_ATP-grasp"/>
</dbReference>